<dbReference type="RefSeq" id="WP_138217805.1">
    <property type="nucleotide sequence ID" value="NZ_VAUO01000001.1"/>
</dbReference>
<accession>A0A5R8ZHD5</accession>
<dbReference type="EMBL" id="VAUO01000001">
    <property type="protein sequence ID" value="TLP65182.1"/>
    <property type="molecule type" value="Genomic_DNA"/>
</dbReference>
<dbReference type="AlphaFoldDB" id="A0A5R8ZHD5"/>
<dbReference type="OrthoDB" id="9926705at2"/>
<reference evidence="1 2" key="1">
    <citation type="submission" date="2019-05" db="EMBL/GenBank/DDBJ databases">
        <title>Pseudomonas sp. SC006 isolated from lettuce that can produce HBGAs.</title>
        <authorList>
            <person name="Wang D."/>
            <person name="Liao N."/>
            <person name="Liu D."/>
            <person name="Zhang Z."/>
            <person name="Zou S."/>
        </authorList>
    </citation>
    <scope>NUCLEOTIDE SEQUENCE [LARGE SCALE GENOMIC DNA]</scope>
    <source>
        <strain evidence="1 2">SC006</strain>
    </source>
</reference>
<sequence>MVEIKKAERRLAQVVNEIAQLKAMPEYERELRFYEELTSLMEEFGYEPKEVIEMLHARGSIGDVPVSADLTMKKIKHLSSLLVKSE</sequence>
<keyword evidence="2" id="KW-1185">Reference proteome</keyword>
<comment type="caution">
    <text evidence="1">The sequence shown here is derived from an EMBL/GenBank/DDBJ whole genome shotgun (WGS) entry which is preliminary data.</text>
</comment>
<organism evidence="1 2">
    <name type="scientific">Pseudomonas mosselii</name>
    <dbReference type="NCBI Taxonomy" id="78327"/>
    <lineage>
        <taxon>Bacteria</taxon>
        <taxon>Pseudomonadati</taxon>
        <taxon>Pseudomonadota</taxon>
        <taxon>Gammaproteobacteria</taxon>
        <taxon>Pseudomonadales</taxon>
        <taxon>Pseudomonadaceae</taxon>
        <taxon>Pseudomonas</taxon>
    </lineage>
</organism>
<protein>
    <submittedName>
        <fullName evidence="1">Uncharacterized protein</fullName>
    </submittedName>
</protein>
<proteinExistence type="predicted"/>
<evidence type="ECO:0000313" key="1">
    <source>
        <dbReference type="EMBL" id="TLP65182.1"/>
    </source>
</evidence>
<dbReference type="Proteomes" id="UP000309819">
    <property type="component" value="Unassembled WGS sequence"/>
</dbReference>
<gene>
    <name evidence="1" type="ORF">FEM01_03120</name>
</gene>
<evidence type="ECO:0000313" key="2">
    <source>
        <dbReference type="Proteomes" id="UP000309819"/>
    </source>
</evidence>
<name>A0A5R8ZHD5_9PSED</name>